<dbReference type="Proteomes" id="UP001500326">
    <property type="component" value="Unassembled WGS sequence"/>
</dbReference>
<gene>
    <name evidence="1" type="ORF">GCM10009777_40020</name>
</gene>
<dbReference type="EMBL" id="BAAAOH010000001">
    <property type="protein sequence ID" value="GAA1998716.1"/>
    <property type="molecule type" value="Genomic_DNA"/>
</dbReference>
<name>A0ABN2T6R0_9MICO</name>
<dbReference type="RefSeq" id="WP_344066660.1">
    <property type="nucleotide sequence ID" value="NZ_BAAAOH010000001.1"/>
</dbReference>
<keyword evidence="2" id="KW-1185">Reference proteome</keyword>
<sequence length="189" mass="20367">MASLAWYAKQLSLGVGALGVLLAWDRHDTGPSAADDPAGNAAGDVGLYSWVGFTSGKAFASAKSKSPVQLAESGLPEWLGDPFHDYVVRFALTSGSTGLGPFVSQHFEIQEGGSQVYASDEPMVELADGSFGLTNLSFFDRVRYHPWLEPLDGPAYFLGHSAEGPWQANELWRLLMTPNETLKTPPFSD</sequence>
<reference evidence="1 2" key="1">
    <citation type="journal article" date="2019" name="Int. J. Syst. Evol. Microbiol.">
        <title>The Global Catalogue of Microorganisms (GCM) 10K type strain sequencing project: providing services to taxonomists for standard genome sequencing and annotation.</title>
        <authorList>
            <consortium name="The Broad Institute Genomics Platform"/>
            <consortium name="The Broad Institute Genome Sequencing Center for Infectious Disease"/>
            <person name="Wu L."/>
            <person name="Ma J."/>
        </authorList>
    </citation>
    <scope>NUCLEOTIDE SEQUENCE [LARGE SCALE GENOMIC DNA]</scope>
    <source>
        <strain evidence="1 2">JCM 14902</strain>
    </source>
</reference>
<evidence type="ECO:0000313" key="2">
    <source>
        <dbReference type="Proteomes" id="UP001500326"/>
    </source>
</evidence>
<evidence type="ECO:0000313" key="1">
    <source>
        <dbReference type="EMBL" id="GAA1998716.1"/>
    </source>
</evidence>
<proteinExistence type="predicted"/>
<organism evidence="1 2">
    <name type="scientific">Microbacterium pumilum</name>
    <dbReference type="NCBI Taxonomy" id="344165"/>
    <lineage>
        <taxon>Bacteria</taxon>
        <taxon>Bacillati</taxon>
        <taxon>Actinomycetota</taxon>
        <taxon>Actinomycetes</taxon>
        <taxon>Micrococcales</taxon>
        <taxon>Microbacteriaceae</taxon>
        <taxon>Microbacterium</taxon>
    </lineage>
</organism>
<comment type="caution">
    <text evidence="1">The sequence shown here is derived from an EMBL/GenBank/DDBJ whole genome shotgun (WGS) entry which is preliminary data.</text>
</comment>
<accession>A0ABN2T6R0</accession>
<protein>
    <submittedName>
        <fullName evidence="1">Uncharacterized protein</fullName>
    </submittedName>
</protein>